<dbReference type="Pfam" id="PF02036">
    <property type="entry name" value="SCP2"/>
    <property type="match status" value="1"/>
</dbReference>
<gene>
    <name evidence="2" type="ORF">ACFOZY_12375</name>
</gene>
<dbReference type="EMBL" id="JBHSEC010000019">
    <property type="protein sequence ID" value="MFC4411217.1"/>
    <property type="molecule type" value="Genomic_DNA"/>
</dbReference>
<reference evidence="3" key="1">
    <citation type="journal article" date="2019" name="Int. J. Syst. Evol. Microbiol.">
        <title>The Global Catalogue of Microorganisms (GCM) 10K type strain sequencing project: providing services to taxonomists for standard genome sequencing and annotation.</title>
        <authorList>
            <consortium name="The Broad Institute Genomics Platform"/>
            <consortium name="The Broad Institute Genome Sequencing Center for Infectious Disease"/>
            <person name="Wu L."/>
            <person name="Ma J."/>
        </authorList>
    </citation>
    <scope>NUCLEOTIDE SEQUENCE [LARGE SCALE GENOMIC DNA]</scope>
    <source>
        <strain evidence="3">CCUG 59778</strain>
    </source>
</reference>
<evidence type="ECO:0000259" key="1">
    <source>
        <dbReference type="Pfam" id="PF02036"/>
    </source>
</evidence>
<comment type="caution">
    <text evidence="2">The sequence shown here is derived from an EMBL/GenBank/DDBJ whole genome shotgun (WGS) entry which is preliminary data.</text>
</comment>
<dbReference type="Gene3D" id="3.30.1050.10">
    <property type="entry name" value="SCP2 sterol-binding domain"/>
    <property type="match status" value="1"/>
</dbReference>
<organism evidence="2 3">
    <name type="scientific">Chungangia koreensis</name>
    <dbReference type="NCBI Taxonomy" id="752657"/>
    <lineage>
        <taxon>Bacteria</taxon>
        <taxon>Bacillati</taxon>
        <taxon>Bacillota</taxon>
        <taxon>Bacilli</taxon>
        <taxon>Lactobacillales</taxon>
        <taxon>Chungangia</taxon>
    </lineage>
</organism>
<proteinExistence type="predicted"/>
<protein>
    <submittedName>
        <fullName evidence="2">SCP2 sterol-binding domain-containing protein</fullName>
    </submittedName>
</protein>
<keyword evidence="3" id="KW-1185">Reference proteome</keyword>
<dbReference type="SUPFAM" id="SSF55718">
    <property type="entry name" value="SCP-like"/>
    <property type="match status" value="1"/>
</dbReference>
<dbReference type="InterPro" id="IPR036527">
    <property type="entry name" value="SCP2_sterol-bd_dom_sf"/>
</dbReference>
<dbReference type="RefSeq" id="WP_378155890.1">
    <property type="nucleotide sequence ID" value="NZ_JBHSEC010000019.1"/>
</dbReference>
<dbReference type="InterPro" id="IPR003033">
    <property type="entry name" value="SCP2_sterol-bd_dom"/>
</dbReference>
<name>A0ABV8XA07_9LACT</name>
<dbReference type="Proteomes" id="UP001595817">
    <property type="component" value="Unassembled WGS sequence"/>
</dbReference>
<evidence type="ECO:0000313" key="3">
    <source>
        <dbReference type="Proteomes" id="UP001595817"/>
    </source>
</evidence>
<evidence type="ECO:0000313" key="2">
    <source>
        <dbReference type="EMBL" id="MFC4411217.1"/>
    </source>
</evidence>
<sequence>MLLDTSSTANCTLKMSMDSFKKFLSGSLSGTMAFMTGKLKVDGDLGKALKLEAILKQYDFS</sequence>
<accession>A0ABV8XA07</accession>
<feature type="domain" description="SCP2" evidence="1">
    <location>
        <begin position="7"/>
        <end position="56"/>
    </location>
</feature>